<evidence type="ECO:0000259" key="11">
    <source>
        <dbReference type="PROSITE" id="PS50240"/>
    </source>
</evidence>
<dbReference type="SUPFAM" id="SSF63501">
    <property type="entry name" value="Frizzled cysteine-rich domain"/>
    <property type="match status" value="1"/>
</dbReference>
<feature type="disulfide bond" evidence="4">
    <location>
        <begin position="901"/>
        <end position="942"/>
    </location>
</feature>
<keyword evidence="7" id="KW-0645">Protease</keyword>
<organism evidence="13 14">
    <name type="scientific">Anopheles epiroticus</name>
    <dbReference type="NCBI Taxonomy" id="199890"/>
    <lineage>
        <taxon>Eukaryota</taxon>
        <taxon>Metazoa</taxon>
        <taxon>Ecdysozoa</taxon>
        <taxon>Arthropoda</taxon>
        <taxon>Hexapoda</taxon>
        <taxon>Insecta</taxon>
        <taxon>Pterygota</taxon>
        <taxon>Neoptera</taxon>
        <taxon>Endopterygota</taxon>
        <taxon>Diptera</taxon>
        <taxon>Nematocera</taxon>
        <taxon>Culicoidea</taxon>
        <taxon>Culicidae</taxon>
        <taxon>Anophelinae</taxon>
        <taxon>Anopheles</taxon>
    </lineage>
</organism>
<dbReference type="InterPro" id="IPR020067">
    <property type="entry name" value="Frizzled_dom"/>
</dbReference>
<dbReference type="CDD" id="cd00190">
    <property type="entry name" value="Tryp_SPc"/>
    <property type="match status" value="1"/>
</dbReference>
<feature type="compositionally biased region" description="Low complexity" evidence="9">
    <location>
        <begin position="624"/>
        <end position="638"/>
    </location>
</feature>
<dbReference type="Gene3D" id="1.10.2000.10">
    <property type="entry name" value="Frizzled cysteine-rich domain"/>
    <property type="match status" value="1"/>
</dbReference>
<dbReference type="InterPro" id="IPR033116">
    <property type="entry name" value="TRYPSIN_SER"/>
</dbReference>
<dbReference type="Pfam" id="PF00057">
    <property type="entry name" value="Ldl_recept_a"/>
    <property type="match status" value="2"/>
</dbReference>
<comment type="caution">
    <text evidence="6">Lacks conserved residue(s) required for the propagation of feature annotation.</text>
</comment>
<dbReference type="PROSITE" id="PS50068">
    <property type="entry name" value="LDLRA_2"/>
    <property type="match status" value="2"/>
</dbReference>
<proteinExistence type="inferred from homology"/>
<dbReference type="PANTHER" id="PTHR24252:SF7">
    <property type="entry name" value="HYALIN"/>
    <property type="match status" value="1"/>
</dbReference>
<dbReference type="PROSITE" id="PS50240">
    <property type="entry name" value="TRYPSIN_DOM"/>
    <property type="match status" value="1"/>
</dbReference>
<feature type="disulfide bond" evidence="5">
    <location>
        <begin position="966"/>
        <end position="984"/>
    </location>
</feature>
<comment type="subcellular location">
    <subcellularLocation>
        <location evidence="1">Cell membrane</location>
        <topology evidence="1">Single-pass membrane protein</topology>
    </subcellularLocation>
</comment>
<keyword evidence="7" id="KW-0720">Serine protease</keyword>
<evidence type="ECO:0000256" key="8">
    <source>
        <dbReference type="SAM" id="Coils"/>
    </source>
</evidence>
<evidence type="ECO:0000256" key="4">
    <source>
        <dbReference type="PROSITE-ProRule" id="PRU00090"/>
    </source>
</evidence>
<dbReference type="PROSITE" id="PS00135">
    <property type="entry name" value="TRYPSIN_SER"/>
    <property type="match status" value="1"/>
</dbReference>
<feature type="disulfide bond" evidence="5">
    <location>
        <begin position="978"/>
        <end position="993"/>
    </location>
</feature>
<dbReference type="EnsemblMetazoa" id="AEPI005019-RA">
    <property type="protein sequence ID" value="AEPI005019-PA"/>
    <property type="gene ID" value="AEPI005019"/>
</dbReference>
<evidence type="ECO:0000256" key="6">
    <source>
        <dbReference type="PROSITE-ProRule" id="PRU00196"/>
    </source>
</evidence>
<dbReference type="InterPro" id="IPR009003">
    <property type="entry name" value="Peptidase_S1_PA"/>
</dbReference>
<feature type="compositionally biased region" description="Low complexity" evidence="9">
    <location>
        <begin position="569"/>
        <end position="593"/>
    </location>
</feature>
<feature type="region of interest" description="Disordered" evidence="9">
    <location>
        <begin position="353"/>
        <end position="433"/>
    </location>
</feature>
<evidence type="ECO:0008006" key="15">
    <source>
        <dbReference type="Google" id="ProtNLM"/>
    </source>
</evidence>
<name>A0A182PDL4_9DIPT</name>
<dbReference type="FunFam" id="1.10.2000.10:FF:000019">
    <property type="entry name" value="Corin, isoform B"/>
    <property type="match status" value="1"/>
</dbReference>
<dbReference type="GO" id="GO:0006508">
    <property type="term" value="P:proteolysis"/>
    <property type="evidence" value="ECO:0007669"/>
    <property type="project" value="UniProtKB-KW"/>
</dbReference>
<dbReference type="SMART" id="SM00192">
    <property type="entry name" value="LDLa"/>
    <property type="match status" value="2"/>
</dbReference>
<keyword evidence="14" id="KW-1185">Reference proteome</keyword>
<dbReference type="STRING" id="199890.A0A182PDL4"/>
<feature type="domain" description="FZ" evidence="10">
    <location>
        <begin position="823"/>
        <end position="945"/>
    </location>
</feature>
<dbReference type="Pfam" id="PF01392">
    <property type="entry name" value="Fz"/>
    <property type="match status" value="1"/>
</dbReference>
<dbReference type="InterPro" id="IPR036055">
    <property type="entry name" value="LDL_receptor-like_sf"/>
</dbReference>
<dbReference type="VEuPathDB" id="VectorBase:AEPI005019"/>
<dbReference type="Gene3D" id="2.40.10.10">
    <property type="entry name" value="Trypsin-like serine proteases"/>
    <property type="match status" value="1"/>
</dbReference>
<keyword evidence="2 5" id="KW-1015">Disulfide bond</keyword>
<dbReference type="GO" id="GO:0004252">
    <property type="term" value="F:serine-type endopeptidase activity"/>
    <property type="evidence" value="ECO:0007669"/>
    <property type="project" value="InterPro"/>
</dbReference>
<feature type="disulfide bond" evidence="5">
    <location>
        <begin position="996"/>
        <end position="1008"/>
    </location>
</feature>
<dbReference type="PRINTS" id="PR00722">
    <property type="entry name" value="CHYMOTRYPSIN"/>
</dbReference>
<evidence type="ECO:0000256" key="9">
    <source>
        <dbReference type="SAM" id="MobiDB-lite"/>
    </source>
</evidence>
<feature type="compositionally biased region" description="Low complexity" evidence="9">
    <location>
        <begin position="286"/>
        <end position="303"/>
    </location>
</feature>
<sequence length="1418" mass="154127">MASSFANCSYAPDPSAADGNPFNYGERSLLDDREKRGVTRASSLALPNHSLLDLLEQKQKLYDTIHLTPPPKGNGTRRHSSDSFPMIENENFQIPQRQQSKKSSQGLPPPVPKRTFQGNFPRKPPDSFEVQKRASLLALDSYQQQQQQQQQQVQQLHQQLQQQLQQQQQQAQQQQTYAQFARAERICKSAFEDQPFSYYPAPKSAKSSSGATGTGNTAAGGGSTCHTSVSATSFDDLGEPDDFVLFSKKMASIESNRSSSDSNKSQTTIDTGYVSANETDRSVLTGGSCSSAKGGGASSFRSRFSSEDTQSSLDSFLSSELHRTDTIDSLPLNDSPFSLKKNVFNFDLKTSPLIRGSSTVSPNSIDEKLDSCSPRSIESKGSRKLPTVPTRKGPPSGVVMQPKLPPPGGATTGGSSRMTPPLPPSRSQQAFETRKLQKLQQQQQQQTQLNNVASTHKTALESLQELYSRPLGIRRNIHRPPPLSQQQMVGVGKGSLLGQRQDSNDGFSITSSPGFQNKAMESSLLQQPHATSKFNRSTIRGKPPMDTTASGLGGTNIIPNNLTAIMNAAGSTPGGTTSTGPTSMAASTAGGSANVSSDGIGGIAGVSTSTIRSVPPRVSMRQDSSISSDSFSQTSSPSYNSKIMEAPLLSHAAKMPKVSKPIAKNLDEITKDSPADVNGTAAIIKSASTPASLQTIVRLSNGSNVSLQHKKFQILKTRKNSNPYVTSGRLKFRLCQILLNAVGLLAIAGGLAAYFNAYPTIKFVNQTITRTAVPPAPPGNSLTGAGGAVSSVPASGSGPASAAGTPGRTALDIPGGFRGDRNPAPGVCLPVIVKFCQQHRVPYNYTVFPNYIGHFAQPEAQIEIDLFEALVDVQCYELVPLFLCSLFVPKCGYSGATIPPCKSLCTETMRRCSFFFDVFGLELPEYLRCSIFNDAVSDQEECVGMAEYKESIIRSRRPMACSGFLCDKRRCIPSDWKCDGHVDCQDQTDEAHCDFCGDDAIHCGKGQCMSQKHVCDGTPNCPYGQDERNCIRLSERNGDLGRGTLEVYKADLKQWAPACVKNWDPATSPTMICSLLGYSSVNSSRTAMRGSNRTLISTKDASSMWRMYQKKDVNLIKEFNSCDINSRYPVAELTCSNFECGKVRNRKYYKASKRIVGGLTSNPGDWPFIAAILGGPEEVFYCAGVLIADQWVLTASHCIGNSPTSHTMRNVNDWTIQLGITRRKSHTYYGQKVKVKTVIPHPMYNLHIPHDNDIALFQLATRVAFHEHLLPVCLPPPHIRELPTGINCTVVGWGKREERNSTPNGASYEPTLNEVNVPIVSRDLCIDWLETFNVTEGMICAGYQEGGRDACQGDSGGPLLCPYPNEKDRWFVGGIVSWGVRCAHPKLPGVYANVPKFIPWIMAQIHNHSILQTDTVGR</sequence>
<feature type="coiled-coil region" evidence="8">
    <location>
        <begin position="139"/>
        <end position="184"/>
    </location>
</feature>
<feature type="region of interest" description="Disordered" evidence="9">
    <location>
        <begin position="569"/>
        <end position="638"/>
    </location>
</feature>
<dbReference type="PROSITE" id="PS00134">
    <property type="entry name" value="TRYPSIN_HIS"/>
    <property type="match status" value="1"/>
</dbReference>
<feature type="compositionally biased region" description="Low complexity" evidence="9">
    <location>
        <begin position="204"/>
        <end position="217"/>
    </location>
</feature>
<evidence type="ECO:0000256" key="3">
    <source>
        <dbReference type="ARBA" id="ARBA00024195"/>
    </source>
</evidence>
<dbReference type="FunFam" id="2.40.10.10:FF:000151">
    <property type="entry name" value="Corin, isoform B"/>
    <property type="match status" value="1"/>
</dbReference>
<evidence type="ECO:0000313" key="13">
    <source>
        <dbReference type="EnsemblMetazoa" id="AEPI005019-PA"/>
    </source>
</evidence>
<evidence type="ECO:0000256" key="1">
    <source>
        <dbReference type="ARBA" id="ARBA00004162"/>
    </source>
</evidence>
<reference evidence="13" key="2">
    <citation type="submission" date="2020-05" db="UniProtKB">
        <authorList>
            <consortium name="EnsemblMetazoa"/>
        </authorList>
    </citation>
    <scope>IDENTIFICATION</scope>
    <source>
        <strain evidence="13">Epiroticus2</strain>
    </source>
</reference>
<dbReference type="InterPro" id="IPR043504">
    <property type="entry name" value="Peptidase_S1_PA_chymotrypsin"/>
</dbReference>
<feature type="region of interest" description="Disordered" evidence="9">
    <location>
        <begin position="528"/>
        <end position="553"/>
    </location>
</feature>
<dbReference type="CDD" id="cd07066">
    <property type="entry name" value="CRD_FZ"/>
    <property type="match status" value="1"/>
</dbReference>
<dbReference type="InterPro" id="IPR036790">
    <property type="entry name" value="Frizzled_dom_sf"/>
</dbReference>
<evidence type="ECO:0000256" key="2">
    <source>
        <dbReference type="ARBA" id="ARBA00023157"/>
    </source>
</evidence>
<comment type="similarity">
    <text evidence="3">Belongs to the peptidase S1 family. CLIP subfamily.</text>
</comment>
<dbReference type="SMART" id="SM00063">
    <property type="entry name" value="FRI"/>
    <property type="match status" value="1"/>
</dbReference>
<feature type="region of interest" description="Disordered" evidence="9">
    <location>
        <begin position="1"/>
        <end position="31"/>
    </location>
</feature>
<dbReference type="GO" id="GO:0005886">
    <property type="term" value="C:plasma membrane"/>
    <property type="evidence" value="ECO:0007669"/>
    <property type="project" value="UniProtKB-SubCell"/>
</dbReference>
<protein>
    <recommendedName>
        <fullName evidence="15">Scavenger receptor class A</fullName>
    </recommendedName>
</protein>
<feature type="compositionally biased region" description="Low complexity" evidence="9">
    <location>
        <begin position="788"/>
        <end position="804"/>
    </location>
</feature>
<feature type="domain" description="Peptidase S1" evidence="11">
    <location>
        <begin position="1155"/>
        <end position="1406"/>
    </location>
</feature>
<dbReference type="InterPro" id="IPR001190">
    <property type="entry name" value="SRCR"/>
</dbReference>
<accession>A0A182PDL4</accession>
<feature type="region of interest" description="Disordered" evidence="9">
    <location>
        <begin position="284"/>
        <end position="305"/>
    </location>
</feature>
<dbReference type="PROSITE" id="PS50287">
    <property type="entry name" value="SRCR_2"/>
    <property type="match status" value="1"/>
</dbReference>
<dbReference type="InterPro" id="IPR002172">
    <property type="entry name" value="LDrepeatLR_classA_rpt"/>
</dbReference>
<dbReference type="Proteomes" id="UP000075885">
    <property type="component" value="Unassembled WGS sequence"/>
</dbReference>
<feature type="region of interest" description="Disordered" evidence="9">
    <location>
        <begin position="93"/>
        <end position="127"/>
    </location>
</feature>
<keyword evidence="8" id="KW-0175">Coiled coil</keyword>
<feature type="compositionally biased region" description="Polar residues" evidence="9">
    <location>
        <begin position="528"/>
        <end position="538"/>
    </location>
</feature>
<dbReference type="Gene3D" id="4.10.400.10">
    <property type="entry name" value="Low-density Lipoprotein Receptor"/>
    <property type="match status" value="2"/>
</dbReference>
<feature type="disulfide bond" evidence="4">
    <location>
        <begin position="905"/>
        <end position="929"/>
    </location>
</feature>
<keyword evidence="7" id="KW-0378">Hydrolase</keyword>
<dbReference type="SMART" id="SM00202">
    <property type="entry name" value="SR"/>
    <property type="match status" value="1"/>
</dbReference>
<dbReference type="SMART" id="SM00020">
    <property type="entry name" value="Tryp_SPc"/>
    <property type="match status" value="1"/>
</dbReference>
<feature type="region of interest" description="Disordered" evidence="9">
    <location>
        <begin position="775"/>
        <end position="807"/>
    </location>
</feature>
<dbReference type="SUPFAM" id="SSF57424">
    <property type="entry name" value="LDL receptor-like module"/>
    <property type="match status" value="2"/>
</dbReference>
<evidence type="ECO:0000313" key="14">
    <source>
        <dbReference type="Proteomes" id="UP000075885"/>
    </source>
</evidence>
<dbReference type="InterPro" id="IPR001254">
    <property type="entry name" value="Trypsin_dom"/>
</dbReference>
<dbReference type="InterPro" id="IPR018114">
    <property type="entry name" value="TRYPSIN_HIS"/>
</dbReference>
<evidence type="ECO:0000256" key="5">
    <source>
        <dbReference type="PROSITE-ProRule" id="PRU00124"/>
    </source>
</evidence>
<dbReference type="PROSITE" id="PS50038">
    <property type="entry name" value="FZ"/>
    <property type="match status" value="1"/>
</dbReference>
<dbReference type="SUPFAM" id="SSF50494">
    <property type="entry name" value="Trypsin-like serine proteases"/>
    <property type="match status" value="1"/>
</dbReference>
<feature type="domain" description="SRCR" evidence="12">
    <location>
        <begin position="1031"/>
        <end position="1080"/>
    </location>
</feature>
<dbReference type="PANTHER" id="PTHR24252">
    <property type="entry name" value="ACROSIN-RELATED"/>
    <property type="match status" value="1"/>
</dbReference>
<evidence type="ECO:0000256" key="7">
    <source>
        <dbReference type="RuleBase" id="RU363034"/>
    </source>
</evidence>
<dbReference type="InterPro" id="IPR001314">
    <property type="entry name" value="Peptidase_S1A"/>
</dbReference>
<evidence type="ECO:0000259" key="12">
    <source>
        <dbReference type="PROSITE" id="PS50287"/>
    </source>
</evidence>
<dbReference type="Pfam" id="PF00089">
    <property type="entry name" value="Trypsin"/>
    <property type="match status" value="1"/>
</dbReference>
<feature type="region of interest" description="Disordered" evidence="9">
    <location>
        <begin position="199"/>
        <end position="225"/>
    </location>
</feature>
<feature type="disulfide bond" evidence="5">
    <location>
        <begin position="1003"/>
        <end position="1021"/>
    </location>
</feature>
<evidence type="ECO:0000259" key="10">
    <source>
        <dbReference type="PROSITE" id="PS50038"/>
    </source>
</evidence>
<feature type="disulfide bond" evidence="5">
    <location>
        <begin position="1015"/>
        <end position="1030"/>
    </location>
</feature>
<reference evidence="14" key="1">
    <citation type="submission" date="2013-03" db="EMBL/GenBank/DDBJ databases">
        <title>The Genome Sequence of Anopheles epiroticus epiroticus2.</title>
        <authorList>
            <consortium name="The Broad Institute Genomics Platform"/>
            <person name="Neafsey D.E."/>
            <person name="Howell P."/>
            <person name="Walker B."/>
            <person name="Young S.K."/>
            <person name="Zeng Q."/>
            <person name="Gargeya S."/>
            <person name="Fitzgerald M."/>
            <person name="Haas B."/>
            <person name="Abouelleil A."/>
            <person name="Allen A.W."/>
            <person name="Alvarado L."/>
            <person name="Arachchi H.M."/>
            <person name="Berlin A.M."/>
            <person name="Chapman S.B."/>
            <person name="Gainer-Dewar J."/>
            <person name="Goldberg J."/>
            <person name="Griggs A."/>
            <person name="Gujja S."/>
            <person name="Hansen M."/>
            <person name="Howarth C."/>
            <person name="Imamovic A."/>
            <person name="Ireland A."/>
            <person name="Larimer J."/>
            <person name="McCowan C."/>
            <person name="Murphy C."/>
            <person name="Pearson M."/>
            <person name="Poon T.W."/>
            <person name="Priest M."/>
            <person name="Roberts A."/>
            <person name="Saif S."/>
            <person name="Shea T."/>
            <person name="Sisk P."/>
            <person name="Sykes S."/>
            <person name="Wortman J."/>
            <person name="Nusbaum C."/>
            <person name="Birren B."/>
        </authorList>
    </citation>
    <scope>NUCLEOTIDE SEQUENCE [LARGE SCALE GENOMIC DNA]</scope>
    <source>
        <strain evidence="14">Epiroticus2</strain>
    </source>
</reference>
<dbReference type="CDD" id="cd00112">
    <property type="entry name" value="LDLa"/>
    <property type="match status" value="2"/>
</dbReference>
<feature type="compositionally biased region" description="Polar residues" evidence="9">
    <location>
        <begin position="93"/>
        <end position="106"/>
    </location>
</feature>